<evidence type="ECO:0000259" key="6">
    <source>
        <dbReference type="Pfam" id="PF01029"/>
    </source>
</evidence>
<dbReference type="AlphaFoldDB" id="A0A1F7GVJ1"/>
<evidence type="ECO:0000256" key="4">
    <source>
        <dbReference type="ARBA" id="ARBA00023015"/>
    </source>
</evidence>
<dbReference type="GO" id="GO:0006353">
    <property type="term" value="P:DNA-templated transcription termination"/>
    <property type="evidence" value="ECO:0007669"/>
    <property type="project" value="InterPro"/>
</dbReference>
<evidence type="ECO:0000313" key="7">
    <source>
        <dbReference type="EMBL" id="OGK22911.1"/>
    </source>
</evidence>
<dbReference type="GO" id="GO:0031564">
    <property type="term" value="P:transcription antitermination"/>
    <property type="evidence" value="ECO:0007669"/>
    <property type="project" value="UniProtKB-KW"/>
</dbReference>
<organism evidence="7 8">
    <name type="scientific">Candidatus Roizmanbacteria bacterium RIFCSPHIGHO2_02_FULL_37_24</name>
    <dbReference type="NCBI Taxonomy" id="1802037"/>
    <lineage>
        <taxon>Bacteria</taxon>
        <taxon>Candidatus Roizmaniibacteriota</taxon>
    </lineage>
</organism>
<dbReference type="NCBIfam" id="TIGR01951">
    <property type="entry name" value="nusB"/>
    <property type="match status" value="1"/>
</dbReference>
<accession>A0A1F7GVJ1</accession>
<feature type="domain" description="NusB/RsmB/TIM44" evidence="6">
    <location>
        <begin position="22"/>
        <end position="113"/>
    </location>
</feature>
<dbReference type="PANTHER" id="PTHR11078">
    <property type="entry name" value="N UTILIZATION SUBSTANCE PROTEIN B-RELATED"/>
    <property type="match status" value="1"/>
</dbReference>
<dbReference type="PANTHER" id="PTHR11078:SF3">
    <property type="entry name" value="ANTITERMINATION NUSB DOMAIN-CONTAINING PROTEIN"/>
    <property type="match status" value="1"/>
</dbReference>
<protein>
    <submittedName>
        <fullName evidence="7">Transcription antitermination factor NusB</fullName>
    </submittedName>
</protein>
<evidence type="ECO:0000256" key="2">
    <source>
        <dbReference type="ARBA" id="ARBA00022814"/>
    </source>
</evidence>
<sequence length="120" mass="13922">MDRRHLRRVKTVQNLYASMYKNDQSKIQLTERTQEILKHSVQIDKHIEEFAKKFSVDKIARVDLSILRLALFELLIERKTPPKVVINEAVELGKELGGEKSPSFINAVLGKIYETDEQNT</sequence>
<evidence type="ECO:0000313" key="8">
    <source>
        <dbReference type="Proteomes" id="UP000177159"/>
    </source>
</evidence>
<comment type="similarity">
    <text evidence="1">Belongs to the NusB family.</text>
</comment>
<comment type="caution">
    <text evidence="7">The sequence shown here is derived from an EMBL/GenBank/DDBJ whole genome shotgun (WGS) entry which is preliminary data.</text>
</comment>
<reference evidence="7 8" key="1">
    <citation type="journal article" date="2016" name="Nat. Commun.">
        <title>Thousands of microbial genomes shed light on interconnected biogeochemical processes in an aquifer system.</title>
        <authorList>
            <person name="Anantharaman K."/>
            <person name="Brown C.T."/>
            <person name="Hug L.A."/>
            <person name="Sharon I."/>
            <person name="Castelle C.J."/>
            <person name="Probst A.J."/>
            <person name="Thomas B.C."/>
            <person name="Singh A."/>
            <person name="Wilkins M.J."/>
            <person name="Karaoz U."/>
            <person name="Brodie E.L."/>
            <person name="Williams K.H."/>
            <person name="Hubbard S.S."/>
            <person name="Banfield J.F."/>
        </authorList>
    </citation>
    <scope>NUCLEOTIDE SEQUENCE [LARGE SCALE GENOMIC DNA]</scope>
</reference>
<evidence type="ECO:0000256" key="3">
    <source>
        <dbReference type="ARBA" id="ARBA00022884"/>
    </source>
</evidence>
<dbReference type="GO" id="GO:0005829">
    <property type="term" value="C:cytosol"/>
    <property type="evidence" value="ECO:0007669"/>
    <property type="project" value="TreeGrafter"/>
</dbReference>
<proteinExistence type="inferred from homology"/>
<dbReference type="InterPro" id="IPR006027">
    <property type="entry name" value="NusB_RsmB_TIM44"/>
</dbReference>
<name>A0A1F7GVJ1_9BACT</name>
<evidence type="ECO:0000256" key="1">
    <source>
        <dbReference type="ARBA" id="ARBA00005952"/>
    </source>
</evidence>
<evidence type="ECO:0000256" key="5">
    <source>
        <dbReference type="ARBA" id="ARBA00023163"/>
    </source>
</evidence>
<dbReference type="Gene3D" id="1.10.940.10">
    <property type="entry name" value="NusB-like"/>
    <property type="match status" value="1"/>
</dbReference>
<dbReference type="InterPro" id="IPR011605">
    <property type="entry name" value="NusB_fam"/>
</dbReference>
<dbReference type="Pfam" id="PF01029">
    <property type="entry name" value="NusB"/>
    <property type="match status" value="1"/>
</dbReference>
<dbReference type="Proteomes" id="UP000177159">
    <property type="component" value="Unassembled WGS sequence"/>
</dbReference>
<dbReference type="GO" id="GO:0003723">
    <property type="term" value="F:RNA binding"/>
    <property type="evidence" value="ECO:0007669"/>
    <property type="project" value="UniProtKB-KW"/>
</dbReference>
<dbReference type="EMBL" id="MFZM01000030">
    <property type="protein sequence ID" value="OGK22911.1"/>
    <property type="molecule type" value="Genomic_DNA"/>
</dbReference>
<keyword evidence="4" id="KW-0805">Transcription regulation</keyword>
<gene>
    <name evidence="7" type="ORF">A3C24_03560</name>
</gene>
<keyword evidence="5" id="KW-0804">Transcription</keyword>
<keyword evidence="2" id="KW-0889">Transcription antitermination</keyword>
<dbReference type="InterPro" id="IPR035926">
    <property type="entry name" value="NusB-like_sf"/>
</dbReference>
<dbReference type="SUPFAM" id="SSF48013">
    <property type="entry name" value="NusB-like"/>
    <property type="match status" value="1"/>
</dbReference>
<keyword evidence="3" id="KW-0694">RNA-binding</keyword>